<evidence type="ECO:0000256" key="3">
    <source>
        <dbReference type="ARBA" id="ARBA00013017"/>
    </source>
</evidence>
<dbReference type="InterPro" id="IPR000866">
    <property type="entry name" value="AhpC/TSA"/>
</dbReference>
<dbReference type="InterPro" id="IPR024706">
    <property type="entry name" value="Peroxiredoxin_AhpC-typ"/>
</dbReference>
<dbReference type="PANTHER" id="PTHR42801">
    <property type="entry name" value="THIOREDOXIN-DEPENDENT PEROXIDE REDUCTASE"/>
    <property type="match status" value="1"/>
</dbReference>
<evidence type="ECO:0000256" key="10">
    <source>
        <dbReference type="ARBA" id="ARBA00038489"/>
    </source>
</evidence>
<feature type="domain" description="Thioredoxin" evidence="14">
    <location>
        <begin position="14"/>
        <end position="167"/>
    </location>
</feature>
<dbReference type="Gene3D" id="3.40.30.10">
    <property type="entry name" value="Glutaredoxin"/>
    <property type="match status" value="1"/>
</dbReference>
<evidence type="ECO:0000256" key="2">
    <source>
        <dbReference type="ARBA" id="ARBA00011245"/>
    </source>
</evidence>
<evidence type="ECO:0000313" key="15">
    <source>
        <dbReference type="EMBL" id="KXS32664.1"/>
    </source>
</evidence>
<protein>
    <recommendedName>
        <fullName evidence="3">thioredoxin-dependent peroxiredoxin</fullName>
        <ecNumber evidence="3">1.11.1.24</ecNumber>
    </recommendedName>
    <alternativeName>
        <fullName evidence="9">Thioredoxin peroxidase</fullName>
    </alternativeName>
    <alternativeName>
        <fullName evidence="11">Thioredoxin-dependent peroxiredoxin Bcp</fullName>
    </alternativeName>
</protein>
<keyword evidence="7" id="KW-1015">Disulfide bond</keyword>
<dbReference type="PANTHER" id="PTHR42801:SF4">
    <property type="entry name" value="AHPC_TSA FAMILY PROTEIN"/>
    <property type="match status" value="1"/>
</dbReference>
<dbReference type="GO" id="GO:0005737">
    <property type="term" value="C:cytoplasm"/>
    <property type="evidence" value="ECO:0007669"/>
    <property type="project" value="TreeGrafter"/>
</dbReference>
<sequence>MRLWGKMHMQVVQLVTGIEAPHFELPDCEMKTVSLVSLQGRKNVVLYFYPKDDTPGCTLEANEFSALEHEFSKLDTVVIGVSRDDCLSHASFRDKYGLSVWLLSDPDARVCKRYGVMYEKEVDGQKKLSIKRSTFVIDKHGKLRHVMYGVQAHGHAQEILNLIKDTK</sequence>
<evidence type="ECO:0000313" key="16">
    <source>
        <dbReference type="Proteomes" id="UP000070578"/>
    </source>
</evidence>
<comment type="similarity">
    <text evidence="10">Belongs to the peroxiredoxin family. BCP/PrxQ subfamily.</text>
</comment>
<dbReference type="EMBL" id="LSLI01000022">
    <property type="protein sequence ID" value="KXS32664.1"/>
    <property type="molecule type" value="Genomic_DNA"/>
</dbReference>
<evidence type="ECO:0000256" key="8">
    <source>
        <dbReference type="ARBA" id="ARBA00023284"/>
    </source>
</evidence>
<evidence type="ECO:0000256" key="5">
    <source>
        <dbReference type="ARBA" id="ARBA00022862"/>
    </source>
</evidence>
<evidence type="ECO:0000256" key="1">
    <source>
        <dbReference type="ARBA" id="ARBA00003330"/>
    </source>
</evidence>
<evidence type="ECO:0000256" key="13">
    <source>
        <dbReference type="PIRSR" id="PIRSR000239-1"/>
    </source>
</evidence>
<dbReference type="CDD" id="cd03017">
    <property type="entry name" value="PRX_BCP"/>
    <property type="match status" value="1"/>
</dbReference>
<comment type="function">
    <text evidence="1">Thiol-specific peroxidase that catalyzes the reduction of hydrogen peroxide and organic hydroperoxides to water and alcohols, respectively. Plays a role in cell protection against oxidative stress by detoxifying peroxides and as sensor of hydrogen peroxide-mediated signaling events.</text>
</comment>
<reference evidence="15 16" key="2">
    <citation type="submission" date="2016-03" db="EMBL/GenBank/DDBJ databases">
        <title>New uncultured bacterium of the family Gallionellaceae from acid mine drainage: description and reconstruction of genome based on metagenomic analysis of microbial community.</title>
        <authorList>
            <person name="Kadnikov V."/>
            <person name="Ivasenko D."/>
            <person name="Beletsky A."/>
            <person name="Mardanov A."/>
            <person name="Danilova E."/>
            <person name="Pimenov N."/>
            <person name="Karnachuk O."/>
            <person name="Ravin N."/>
        </authorList>
    </citation>
    <scope>NUCLEOTIDE SEQUENCE [LARGE SCALE GENOMIC DNA]</scope>
    <source>
        <strain evidence="15">ShG14-8</strain>
    </source>
</reference>
<organism evidence="15 16">
    <name type="scientific">Candidatus Gallionella acididurans</name>
    <dbReference type="NCBI Taxonomy" id="1796491"/>
    <lineage>
        <taxon>Bacteria</taxon>
        <taxon>Pseudomonadati</taxon>
        <taxon>Pseudomonadota</taxon>
        <taxon>Betaproteobacteria</taxon>
        <taxon>Nitrosomonadales</taxon>
        <taxon>Gallionellaceae</taxon>
        <taxon>Gallionella</taxon>
    </lineage>
</organism>
<proteinExistence type="inferred from homology"/>
<dbReference type="Pfam" id="PF00578">
    <property type="entry name" value="AhpC-TSA"/>
    <property type="match status" value="1"/>
</dbReference>
<dbReference type="EC" id="1.11.1.24" evidence="3"/>
<dbReference type="SUPFAM" id="SSF52833">
    <property type="entry name" value="Thioredoxin-like"/>
    <property type="match status" value="1"/>
</dbReference>
<evidence type="ECO:0000256" key="11">
    <source>
        <dbReference type="ARBA" id="ARBA00042639"/>
    </source>
</evidence>
<accession>A0A139BUL3</accession>
<dbReference type="InterPro" id="IPR050924">
    <property type="entry name" value="Peroxiredoxin_BCP/PrxQ"/>
</dbReference>
<comment type="subunit">
    <text evidence="2">Monomer.</text>
</comment>
<dbReference type="PIRSF" id="PIRSF000239">
    <property type="entry name" value="AHPC"/>
    <property type="match status" value="1"/>
</dbReference>
<name>A0A139BUL3_9PROT</name>
<dbReference type="InterPro" id="IPR036249">
    <property type="entry name" value="Thioredoxin-like_sf"/>
</dbReference>
<evidence type="ECO:0000256" key="12">
    <source>
        <dbReference type="ARBA" id="ARBA00049091"/>
    </source>
</evidence>
<dbReference type="GO" id="GO:0045454">
    <property type="term" value="P:cell redox homeostasis"/>
    <property type="evidence" value="ECO:0007669"/>
    <property type="project" value="TreeGrafter"/>
</dbReference>
<dbReference type="GO" id="GO:0034599">
    <property type="term" value="P:cellular response to oxidative stress"/>
    <property type="evidence" value="ECO:0007669"/>
    <property type="project" value="TreeGrafter"/>
</dbReference>
<evidence type="ECO:0000259" key="14">
    <source>
        <dbReference type="PROSITE" id="PS51352"/>
    </source>
</evidence>
<dbReference type="FunFam" id="3.40.30.10:FF:000007">
    <property type="entry name" value="Thioredoxin-dependent thiol peroxidase"/>
    <property type="match status" value="1"/>
</dbReference>
<keyword evidence="6" id="KW-0560">Oxidoreductase</keyword>
<reference evidence="15 16" key="1">
    <citation type="submission" date="2016-02" db="EMBL/GenBank/DDBJ databases">
        <authorList>
            <person name="Wen L."/>
            <person name="He K."/>
            <person name="Yang H."/>
        </authorList>
    </citation>
    <scope>NUCLEOTIDE SEQUENCE [LARGE SCALE GENOMIC DNA]</scope>
    <source>
        <strain evidence="15">ShG14-8</strain>
    </source>
</reference>
<keyword evidence="5" id="KW-0049">Antioxidant</keyword>
<dbReference type="InterPro" id="IPR013766">
    <property type="entry name" value="Thioredoxin_domain"/>
</dbReference>
<comment type="catalytic activity">
    <reaction evidence="12">
        <text>a hydroperoxide + [thioredoxin]-dithiol = an alcohol + [thioredoxin]-disulfide + H2O</text>
        <dbReference type="Rhea" id="RHEA:62620"/>
        <dbReference type="Rhea" id="RHEA-COMP:10698"/>
        <dbReference type="Rhea" id="RHEA-COMP:10700"/>
        <dbReference type="ChEBI" id="CHEBI:15377"/>
        <dbReference type="ChEBI" id="CHEBI:29950"/>
        <dbReference type="ChEBI" id="CHEBI:30879"/>
        <dbReference type="ChEBI" id="CHEBI:35924"/>
        <dbReference type="ChEBI" id="CHEBI:50058"/>
        <dbReference type="EC" id="1.11.1.24"/>
    </reaction>
</comment>
<evidence type="ECO:0000256" key="9">
    <source>
        <dbReference type="ARBA" id="ARBA00032824"/>
    </source>
</evidence>
<comment type="caution">
    <text evidence="15">The sequence shown here is derived from an EMBL/GenBank/DDBJ whole genome shotgun (WGS) entry which is preliminary data.</text>
</comment>
<dbReference type="Proteomes" id="UP000070578">
    <property type="component" value="Unassembled WGS sequence"/>
</dbReference>
<dbReference type="PATRIC" id="fig|1796491.3.peg.1303"/>
<evidence type="ECO:0000256" key="4">
    <source>
        <dbReference type="ARBA" id="ARBA00022559"/>
    </source>
</evidence>
<dbReference type="AlphaFoldDB" id="A0A139BUL3"/>
<gene>
    <name evidence="15" type="ORF">AWT59_1191</name>
</gene>
<evidence type="ECO:0000256" key="6">
    <source>
        <dbReference type="ARBA" id="ARBA00023002"/>
    </source>
</evidence>
<dbReference type="GO" id="GO:0008379">
    <property type="term" value="F:thioredoxin peroxidase activity"/>
    <property type="evidence" value="ECO:0007669"/>
    <property type="project" value="TreeGrafter"/>
</dbReference>
<dbReference type="PROSITE" id="PS51352">
    <property type="entry name" value="THIOREDOXIN_2"/>
    <property type="match status" value="1"/>
</dbReference>
<feature type="active site" description="Cysteine sulfenic acid (-SOH) intermediate; for peroxidase activity" evidence="13">
    <location>
        <position position="57"/>
    </location>
</feature>
<evidence type="ECO:0000256" key="7">
    <source>
        <dbReference type="ARBA" id="ARBA00023157"/>
    </source>
</evidence>
<keyword evidence="8" id="KW-0676">Redox-active center</keyword>
<keyword evidence="4" id="KW-0575">Peroxidase</keyword>